<dbReference type="Proteomes" id="UP000028980">
    <property type="component" value="Unassembled WGS sequence"/>
</dbReference>
<accession>A0A081DBD5</accession>
<evidence type="ECO:0000313" key="2">
    <source>
        <dbReference type="Proteomes" id="UP000028980"/>
    </source>
</evidence>
<dbReference type="AlphaFoldDB" id="A0A081DBD5"/>
<name>A0A081DBD5_NONUL</name>
<reference evidence="1 2" key="1">
    <citation type="journal article" date="2014" name="Genome Announc.">
        <title>Draft Genome Sequences of Marine Flavobacterium Nonlabens Strains NR17, NR24, NR27, NR32, NR33, and Ara13.</title>
        <authorList>
            <person name="Nakanishi M."/>
            <person name="Meirelles P."/>
            <person name="Suzuki R."/>
            <person name="Takatani N."/>
            <person name="Mino S."/>
            <person name="Suda W."/>
            <person name="Oshima K."/>
            <person name="Hattori M."/>
            <person name="Ohkuma M."/>
            <person name="Hosokawa M."/>
            <person name="Miyashita K."/>
            <person name="Thompson F.L."/>
            <person name="Niwa A."/>
            <person name="Sawabe T."/>
            <person name="Sawabe T."/>
        </authorList>
    </citation>
    <scope>NUCLEOTIDE SEQUENCE [LARGE SCALE GENOMIC DNA]</scope>
    <source>
        <strain evidence="2">JCM19296</strain>
    </source>
</reference>
<gene>
    <name evidence="1" type="ORF">JCM19296_1828</name>
</gene>
<evidence type="ECO:0000313" key="1">
    <source>
        <dbReference type="EMBL" id="GAK76231.1"/>
    </source>
</evidence>
<proteinExistence type="predicted"/>
<sequence>MESLHCINVADNKIHDSINAILFIERIGEWLMFLNLMARFKL</sequence>
<comment type="caution">
    <text evidence="1">The sequence shown here is derived from an EMBL/GenBank/DDBJ whole genome shotgun (WGS) entry which is preliminary data.</text>
</comment>
<protein>
    <submittedName>
        <fullName evidence="1">Uncharacterized protein</fullName>
    </submittedName>
</protein>
<organism evidence="1 2">
    <name type="scientific">Nonlabens ulvanivorans</name>
    <name type="common">Persicivirga ulvanivorans</name>
    <dbReference type="NCBI Taxonomy" id="906888"/>
    <lineage>
        <taxon>Bacteria</taxon>
        <taxon>Pseudomonadati</taxon>
        <taxon>Bacteroidota</taxon>
        <taxon>Flavobacteriia</taxon>
        <taxon>Flavobacteriales</taxon>
        <taxon>Flavobacteriaceae</taxon>
        <taxon>Nonlabens</taxon>
    </lineage>
</organism>
<dbReference type="EMBL" id="BBLG01000003">
    <property type="protein sequence ID" value="GAK76231.1"/>
    <property type="molecule type" value="Genomic_DNA"/>
</dbReference>